<organism evidence="2 3">
    <name type="scientific">Actinobacillus pleuropneumoniae</name>
    <name type="common">Haemophilus pleuropneumoniae</name>
    <dbReference type="NCBI Taxonomy" id="715"/>
    <lineage>
        <taxon>Bacteria</taxon>
        <taxon>Pseudomonadati</taxon>
        <taxon>Pseudomonadota</taxon>
        <taxon>Gammaproteobacteria</taxon>
        <taxon>Pasteurellales</taxon>
        <taxon>Pasteurellaceae</taxon>
        <taxon>Actinobacillus</taxon>
    </lineage>
</organism>
<reference evidence="2" key="1">
    <citation type="journal article" date="2021" name="Vet Sci">
        <title>O-Serogroups and Pathovirotypes of Escherichia coli Isolated from Post-Weaning Piglets Showing Diarrhoea and/or Oedema in South Korea.</title>
        <authorList>
            <person name="Byun J.W."/>
            <person name="Moon B.Y."/>
            <person name="Do K.H."/>
            <person name="Lee K."/>
            <person name="Lee H.Y."/>
            <person name="Kim W.I."/>
            <person name="So B."/>
            <person name="Lee W.K."/>
        </authorList>
    </citation>
    <scope>NUCLEOTIDE SEQUENCE</scope>
    <source>
        <strain evidence="2">84/14</strain>
    </source>
</reference>
<dbReference type="Proteomes" id="UP001077788">
    <property type="component" value="Unassembled WGS sequence"/>
</dbReference>
<dbReference type="EMBL" id="JAPQFC010000605">
    <property type="protein sequence ID" value="MCY6524903.1"/>
    <property type="molecule type" value="Genomic_DNA"/>
</dbReference>
<evidence type="ECO:0000313" key="2">
    <source>
        <dbReference type="EMBL" id="MCY6524903.1"/>
    </source>
</evidence>
<protein>
    <submittedName>
        <fullName evidence="2">Uncharacterized protein</fullName>
    </submittedName>
</protein>
<accession>A0A9Q4DJT0</accession>
<comment type="caution">
    <text evidence="2">The sequence shown here is derived from an EMBL/GenBank/DDBJ whole genome shotgun (WGS) entry which is preliminary data.</text>
</comment>
<feature type="non-terminal residue" evidence="2">
    <location>
        <position position="1"/>
    </location>
</feature>
<gene>
    <name evidence="2" type="ORF">OYG11_11895</name>
</gene>
<name>A0A9Q4DJT0_ACTPL</name>
<dbReference type="AlphaFoldDB" id="A0A9Q4DJT0"/>
<sequence>HETVKGESKSQVCVGNFESNKTNYENHDKELGSQPNQKPRKMNFQRKLFSPNNRDNNPFSTLVNDNECFLYHNFGHILAS</sequence>
<dbReference type="RefSeq" id="WP_267992095.1">
    <property type="nucleotide sequence ID" value="NZ_JAPQFC010000605.1"/>
</dbReference>
<evidence type="ECO:0000256" key="1">
    <source>
        <dbReference type="SAM" id="MobiDB-lite"/>
    </source>
</evidence>
<reference evidence="2" key="2">
    <citation type="submission" date="2022-12" db="EMBL/GenBank/DDBJ databases">
        <authorList>
            <person name="Kardos G."/>
            <person name="Sarkozi R."/>
            <person name="Laczko L."/>
            <person name="Marton S."/>
            <person name="Makrai L."/>
            <person name="Banyai K."/>
            <person name="Fodor L."/>
        </authorList>
    </citation>
    <scope>NUCLEOTIDE SEQUENCE</scope>
    <source>
        <strain evidence="2">84/14</strain>
    </source>
</reference>
<feature type="non-terminal residue" evidence="2">
    <location>
        <position position="80"/>
    </location>
</feature>
<feature type="region of interest" description="Disordered" evidence="1">
    <location>
        <begin position="21"/>
        <end position="40"/>
    </location>
</feature>
<proteinExistence type="predicted"/>
<evidence type="ECO:0000313" key="3">
    <source>
        <dbReference type="Proteomes" id="UP001077788"/>
    </source>
</evidence>